<comment type="caution">
    <text evidence="1">The sequence shown here is derived from an EMBL/GenBank/DDBJ whole genome shotgun (WGS) entry which is preliminary data.</text>
</comment>
<evidence type="ECO:0000313" key="1">
    <source>
        <dbReference type="EMBL" id="NLQ21469.1"/>
    </source>
</evidence>
<gene>
    <name evidence="1" type="ORF">HGO26_01015</name>
</gene>
<dbReference type="Proteomes" id="UP000527352">
    <property type="component" value="Unassembled WGS sequence"/>
</dbReference>
<reference evidence="1 2" key="1">
    <citation type="submission" date="2020-04" db="EMBL/GenBank/DDBJ databases">
        <title>The first description of lens atrophy caused by putative novel Shewanella sp. that is a new emerging pathogen for cultured rainbow trout?</title>
        <authorList>
            <person name="Saticioglu I.B."/>
            <person name="Duman M."/>
            <person name="Altun S."/>
        </authorList>
    </citation>
    <scope>NUCLEOTIDE SEQUENCE [LARGE SCALE GENOMIC DNA]</scope>
    <source>
        <strain evidence="1 2">S-1</strain>
    </source>
</reference>
<dbReference type="RefSeq" id="WP_168822731.1">
    <property type="nucleotide sequence ID" value="NZ_JABAEB010000001.1"/>
</dbReference>
<proteinExistence type="predicted"/>
<accession>A0ABX1KIY1</accession>
<dbReference type="EMBL" id="JABAEB010000001">
    <property type="protein sequence ID" value="NLQ21469.1"/>
    <property type="molecule type" value="Genomic_DNA"/>
</dbReference>
<organism evidence="1 2">
    <name type="scientific">Shewanella oncorhynchi</name>
    <dbReference type="NCBI Taxonomy" id="2726434"/>
    <lineage>
        <taxon>Bacteria</taxon>
        <taxon>Pseudomonadati</taxon>
        <taxon>Pseudomonadota</taxon>
        <taxon>Gammaproteobacteria</taxon>
        <taxon>Alteromonadales</taxon>
        <taxon>Shewanellaceae</taxon>
        <taxon>Shewanella</taxon>
    </lineage>
</organism>
<protein>
    <submittedName>
        <fullName evidence="1">Uncharacterized protein</fullName>
    </submittedName>
</protein>
<sequence length="49" mass="5359">MEVTVGGMDAVVEPSGMSSWRVTGMTVLNQLLRTTPQNLSIQSNIKKPR</sequence>
<name>A0ABX1KIY1_9GAMM</name>
<keyword evidence="2" id="KW-1185">Reference proteome</keyword>
<evidence type="ECO:0000313" key="2">
    <source>
        <dbReference type="Proteomes" id="UP000527352"/>
    </source>
</evidence>